<reference evidence="4" key="1">
    <citation type="journal article" date="2014" name="Proc. Natl. Acad. Sci. U.S.A.">
        <title>Extensive sampling of basidiomycete genomes demonstrates inadequacy of the white-rot/brown-rot paradigm for wood decay fungi.</title>
        <authorList>
            <person name="Riley R."/>
            <person name="Salamov A.A."/>
            <person name="Brown D.W."/>
            <person name="Nagy L.G."/>
            <person name="Floudas D."/>
            <person name="Held B.W."/>
            <person name="Levasseur A."/>
            <person name="Lombard V."/>
            <person name="Morin E."/>
            <person name="Otillar R."/>
            <person name="Lindquist E.A."/>
            <person name="Sun H."/>
            <person name="LaButti K.M."/>
            <person name="Schmutz J."/>
            <person name="Jabbour D."/>
            <person name="Luo H."/>
            <person name="Baker S.E."/>
            <person name="Pisabarro A.G."/>
            <person name="Walton J.D."/>
            <person name="Blanchette R.A."/>
            <person name="Henrissat B."/>
            <person name="Martin F."/>
            <person name="Cullen D."/>
            <person name="Hibbett D.S."/>
            <person name="Grigoriev I.V."/>
        </authorList>
    </citation>
    <scope>NUCLEOTIDE SEQUENCE [LARGE SCALE GENOMIC DNA]</scope>
    <source>
        <strain evidence="4">CBS 339.88</strain>
    </source>
</reference>
<dbReference type="Proteomes" id="UP000027222">
    <property type="component" value="Unassembled WGS sequence"/>
</dbReference>
<accession>A0A067SRM6</accession>
<name>A0A067SRM6_GALM3</name>
<dbReference type="AlphaFoldDB" id="A0A067SRM6"/>
<feature type="region of interest" description="Disordered" evidence="1">
    <location>
        <begin position="92"/>
        <end position="189"/>
    </location>
</feature>
<keyword evidence="2" id="KW-0812">Transmembrane</keyword>
<dbReference type="OrthoDB" id="3271131at2759"/>
<dbReference type="HOGENOM" id="CLU_1283340_0_0_1"/>
<sequence>MEHITITKREEIQVLLFFHFYFVFFLNLLHFRTENSIFPRLTRPFLLPGLLPVANAAKNETTVVSGRRIQMYLPPPPPAIDRSSERAIERNQGNIFEPTVKYHRDARNVDLDPPSPPSRAHKTERSSSPMTFEENVYPSPSSSRLSKPRRQAGNTADGISFTVRYQDRHSPAYRPLSPPTSDMTVPVDPNPDIRIDVDVQAMRRNYPAKRAFLRK</sequence>
<proteinExistence type="predicted"/>
<evidence type="ECO:0000313" key="3">
    <source>
        <dbReference type="EMBL" id="KDR72702.1"/>
    </source>
</evidence>
<dbReference type="EMBL" id="KL142388">
    <property type="protein sequence ID" value="KDR72702.1"/>
    <property type="molecule type" value="Genomic_DNA"/>
</dbReference>
<gene>
    <name evidence="3" type="ORF">GALMADRAFT_761661</name>
</gene>
<keyword evidence="2" id="KW-1133">Transmembrane helix</keyword>
<evidence type="ECO:0000256" key="2">
    <source>
        <dbReference type="SAM" id="Phobius"/>
    </source>
</evidence>
<evidence type="ECO:0000256" key="1">
    <source>
        <dbReference type="SAM" id="MobiDB-lite"/>
    </source>
</evidence>
<protein>
    <submittedName>
        <fullName evidence="3">Uncharacterized protein</fullName>
    </submittedName>
</protein>
<keyword evidence="4" id="KW-1185">Reference proteome</keyword>
<organism evidence="3 4">
    <name type="scientific">Galerina marginata (strain CBS 339.88)</name>
    <dbReference type="NCBI Taxonomy" id="685588"/>
    <lineage>
        <taxon>Eukaryota</taxon>
        <taxon>Fungi</taxon>
        <taxon>Dikarya</taxon>
        <taxon>Basidiomycota</taxon>
        <taxon>Agaricomycotina</taxon>
        <taxon>Agaricomycetes</taxon>
        <taxon>Agaricomycetidae</taxon>
        <taxon>Agaricales</taxon>
        <taxon>Agaricineae</taxon>
        <taxon>Strophariaceae</taxon>
        <taxon>Galerina</taxon>
    </lineage>
</organism>
<evidence type="ECO:0000313" key="4">
    <source>
        <dbReference type="Proteomes" id="UP000027222"/>
    </source>
</evidence>
<keyword evidence="2" id="KW-0472">Membrane</keyword>
<feature type="compositionally biased region" description="Basic and acidic residues" evidence="1">
    <location>
        <begin position="100"/>
        <end position="110"/>
    </location>
</feature>
<feature type="transmembrane region" description="Helical" evidence="2">
    <location>
        <begin position="12"/>
        <end position="31"/>
    </location>
</feature>